<accession>A0ABN8IQ66</accession>
<dbReference type="EC" id="3.6.5.2" evidence="2"/>
<dbReference type="SMART" id="SM00174">
    <property type="entry name" value="RHO"/>
    <property type="match status" value="1"/>
</dbReference>
<comment type="catalytic activity">
    <reaction evidence="4">
        <text>GTP + H2O = GDP + phosphate + H(+)</text>
        <dbReference type="Rhea" id="RHEA:19669"/>
        <dbReference type="ChEBI" id="CHEBI:15377"/>
        <dbReference type="ChEBI" id="CHEBI:15378"/>
        <dbReference type="ChEBI" id="CHEBI:37565"/>
        <dbReference type="ChEBI" id="CHEBI:43474"/>
        <dbReference type="ChEBI" id="CHEBI:58189"/>
        <dbReference type="EC" id="3.6.5.2"/>
    </reaction>
</comment>
<keyword evidence="8" id="KW-1185">Reference proteome</keyword>
<feature type="region of interest" description="Disordered" evidence="6">
    <location>
        <begin position="256"/>
        <end position="307"/>
    </location>
</feature>
<dbReference type="InterPro" id="IPR026212">
    <property type="entry name" value="Cep78"/>
</dbReference>
<dbReference type="SMART" id="SM00175">
    <property type="entry name" value="RAB"/>
    <property type="match status" value="1"/>
</dbReference>
<protein>
    <recommendedName>
        <fullName evidence="2">small monomeric GTPase</fullName>
        <ecNumber evidence="2">3.6.5.2</ecNumber>
    </recommendedName>
</protein>
<sequence>MATLVTMTNTPSPKSSLAKLVMYPKQKPFKIMVLGQSGVGKSALVVRFITKRFIGEYDPNLEKIYAFQTVIDNEMVYFEILDSAGEPHESEYANLENNIRWAEAFILMYSVTDKCSFDECHRLKFLINYNKRRRRLSSTKDSVLETPVVLVGNKTDQIGDRMVSTEEGQRRSKEIGCVCFHEISVRESIDQVWGVFRDARRFWRVGSKWTRGRSDAHSQTTLMGRPLSRAASDSAPEPPATPFCRRWTEVELDEEDEVGVVRSDSNSSSGLSEGAEEFRGRASTDSRLPPRPARARHPGPTRTVPPPVRRMSVSMKVLEHIDCERLAKTVTKRAVVLTNFMLTNLMEAIAQMLSGTTLLTTLLLEGLPLKIPYLNPLCEALLVNSSLQHLYLPRCLVGDAGCLAICKAVRCLPNILTLDLSGCELTPLGAGYLADLLKYQKIHRYSENWVQTLRYRLPELDTMAGLRRITLCGNTQLTDRGFATLADVLADDLWIKALDVQNCGLTEQSVTAALRTMQSNSTLVVLDLRHNPDVSIESVSKLRAALRNNERGIASQYSWLAGTSSDGRSVRSIGNKNGMVKERVASTVRNMPNKYSNKINVVKKEKDYTEILEEQLQDEISHRQQLEELNIQLIDQMKQLKQQQMRLWANAANSSGSEQSLAPSSLSGELSSSSGSSRSVPIEQSTLSYIQQAFRDIYAFIKNNQCHGKCLNEKPELLTTKVTEVEETEQSGLAAVMLPKKAPSTPLKLLESTRMKKITKSAHLLGEIQHTREDIEMNSDMFEKQIGDTRDTNNVDLNALGEIVAGQNKGKKGNINERSPCGSMVSDSSDTLVCSPAPNPRDAFISSDEEDDSN</sequence>
<feature type="coiled-coil region" evidence="5">
    <location>
        <begin position="609"/>
        <end position="646"/>
    </location>
</feature>
<dbReference type="InterPro" id="IPR001806">
    <property type="entry name" value="Small_GTPase"/>
</dbReference>
<feature type="compositionally biased region" description="Low complexity" evidence="6">
    <location>
        <begin position="660"/>
        <end position="679"/>
    </location>
</feature>
<dbReference type="Gene3D" id="3.80.10.10">
    <property type="entry name" value="Ribonuclease Inhibitor"/>
    <property type="match status" value="2"/>
</dbReference>
<dbReference type="PRINTS" id="PR02062">
    <property type="entry name" value="CENTROSOME78"/>
</dbReference>
<comment type="similarity">
    <text evidence="1">Belongs to the small GTPase superfamily. Ras family.</text>
</comment>
<dbReference type="PANTHER" id="PTHR45704">
    <property type="entry name" value="RAS-LIKE FAMILY MEMBER 11"/>
    <property type="match status" value="1"/>
</dbReference>
<dbReference type="InterPro" id="IPR032675">
    <property type="entry name" value="LRR_dom_sf"/>
</dbReference>
<proteinExistence type="inferred from homology"/>
<dbReference type="InterPro" id="IPR001611">
    <property type="entry name" value="Leu-rich_rpt"/>
</dbReference>
<evidence type="ECO:0000256" key="1">
    <source>
        <dbReference type="ARBA" id="ARBA00008344"/>
    </source>
</evidence>
<keyword evidence="5" id="KW-0175">Coiled coil</keyword>
<dbReference type="SUPFAM" id="SSF52047">
    <property type="entry name" value="RNI-like"/>
    <property type="match status" value="1"/>
</dbReference>
<dbReference type="Pfam" id="PF00071">
    <property type="entry name" value="Ras"/>
    <property type="match status" value="1"/>
</dbReference>
<dbReference type="Proteomes" id="UP000837857">
    <property type="component" value="Chromosome 3"/>
</dbReference>
<dbReference type="PROSITE" id="PS51421">
    <property type="entry name" value="RAS"/>
    <property type="match status" value="1"/>
</dbReference>
<dbReference type="SMART" id="SM00368">
    <property type="entry name" value="LRR_RI"/>
    <property type="match status" value="4"/>
</dbReference>
<dbReference type="EMBL" id="OW152815">
    <property type="protein sequence ID" value="CAH2063174.1"/>
    <property type="molecule type" value="Genomic_DNA"/>
</dbReference>
<evidence type="ECO:0000256" key="6">
    <source>
        <dbReference type="SAM" id="MobiDB-lite"/>
    </source>
</evidence>
<dbReference type="SMART" id="SM00173">
    <property type="entry name" value="RAS"/>
    <property type="match status" value="1"/>
</dbReference>
<evidence type="ECO:0000256" key="5">
    <source>
        <dbReference type="SAM" id="Coils"/>
    </source>
</evidence>
<evidence type="ECO:0000256" key="2">
    <source>
        <dbReference type="ARBA" id="ARBA00011984"/>
    </source>
</evidence>
<feature type="region of interest" description="Disordered" evidence="6">
    <location>
        <begin position="809"/>
        <end position="854"/>
    </location>
</feature>
<feature type="region of interest" description="Disordered" evidence="6">
    <location>
        <begin position="654"/>
        <end position="682"/>
    </location>
</feature>
<organism evidence="7 8">
    <name type="scientific">Iphiclides podalirius</name>
    <name type="common">scarce swallowtail</name>
    <dbReference type="NCBI Taxonomy" id="110791"/>
    <lineage>
        <taxon>Eukaryota</taxon>
        <taxon>Metazoa</taxon>
        <taxon>Ecdysozoa</taxon>
        <taxon>Arthropoda</taxon>
        <taxon>Hexapoda</taxon>
        <taxon>Insecta</taxon>
        <taxon>Pterygota</taxon>
        <taxon>Neoptera</taxon>
        <taxon>Endopterygota</taxon>
        <taxon>Lepidoptera</taxon>
        <taxon>Glossata</taxon>
        <taxon>Ditrysia</taxon>
        <taxon>Papilionoidea</taxon>
        <taxon>Papilionidae</taxon>
        <taxon>Papilioninae</taxon>
        <taxon>Iphiclides</taxon>
    </lineage>
</organism>
<dbReference type="Gene3D" id="3.40.50.300">
    <property type="entry name" value="P-loop containing nucleotide triphosphate hydrolases"/>
    <property type="match status" value="1"/>
</dbReference>
<evidence type="ECO:0000256" key="3">
    <source>
        <dbReference type="ARBA" id="ARBA00022801"/>
    </source>
</evidence>
<dbReference type="Pfam" id="PF13516">
    <property type="entry name" value="LRR_6"/>
    <property type="match status" value="1"/>
</dbReference>
<gene>
    <name evidence="7" type="ORF">IPOD504_LOCUS12410</name>
</gene>
<dbReference type="PROSITE" id="PS51419">
    <property type="entry name" value="RAB"/>
    <property type="match status" value="1"/>
</dbReference>
<evidence type="ECO:0000256" key="4">
    <source>
        <dbReference type="ARBA" id="ARBA00048098"/>
    </source>
</evidence>
<keyword evidence="3" id="KW-0378">Hydrolase</keyword>
<name>A0ABN8IQ66_9NEOP</name>
<evidence type="ECO:0000313" key="7">
    <source>
        <dbReference type="EMBL" id="CAH2063174.1"/>
    </source>
</evidence>
<feature type="compositionally biased region" description="Low complexity" evidence="6">
    <location>
        <begin position="260"/>
        <end position="273"/>
    </location>
</feature>
<feature type="region of interest" description="Disordered" evidence="6">
    <location>
        <begin position="213"/>
        <end position="242"/>
    </location>
</feature>
<dbReference type="InterPro" id="IPR027417">
    <property type="entry name" value="P-loop_NTPase"/>
</dbReference>
<feature type="non-terminal residue" evidence="7">
    <location>
        <position position="1"/>
    </location>
</feature>
<dbReference type="SUPFAM" id="SSF52540">
    <property type="entry name" value="P-loop containing nucleoside triphosphate hydrolases"/>
    <property type="match status" value="1"/>
</dbReference>
<evidence type="ECO:0000313" key="8">
    <source>
        <dbReference type="Proteomes" id="UP000837857"/>
    </source>
</evidence>
<dbReference type="InterPro" id="IPR051065">
    <property type="entry name" value="Ras-related_GTPase"/>
</dbReference>
<reference evidence="7" key="1">
    <citation type="submission" date="2022-03" db="EMBL/GenBank/DDBJ databases">
        <authorList>
            <person name="Martin H S."/>
        </authorList>
    </citation>
    <scope>NUCLEOTIDE SEQUENCE</scope>
</reference>